<dbReference type="InterPro" id="IPR050300">
    <property type="entry name" value="GDXG_lipolytic_enzyme"/>
</dbReference>
<gene>
    <name evidence="4" type="ORF">A3770_09p55580</name>
</gene>
<evidence type="ECO:0000313" key="4">
    <source>
        <dbReference type="EMBL" id="QDZ23040.1"/>
    </source>
</evidence>
<dbReference type="PANTHER" id="PTHR48081:SF8">
    <property type="entry name" value="ALPHA_BETA HYDROLASE FOLD-3 DOMAIN-CONTAINING PROTEIN-RELATED"/>
    <property type="match status" value="1"/>
</dbReference>
<dbReference type="InterPro" id="IPR013094">
    <property type="entry name" value="AB_hydrolase_3"/>
</dbReference>
<accession>A0A5B8MUC6</accession>
<dbReference type="Proteomes" id="UP000316726">
    <property type="component" value="Chromosome 9"/>
</dbReference>
<dbReference type="Gene3D" id="3.40.50.1820">
    <property type="entry name" value="alpha/beta hydrolase"/>
    <property type="match status" value="1"/>
</dbReference>
<dbReference type="Pfam" id="PF07859">
    <property type="entry name" value="Abhydrolase_3"/>
    <property type="match status" value="1"/>
</dbReference>
<keyword evidence="1 4" id="KW-0378">Hydrolase</keyword>
<protein>
    <submittedName>
        <fullName evidence="4">Alpha/beta hydrolase</fullName>
    </submittedName>
</protein>
<dbReference type="OrthoDB" id="538857at2759"/>
<sequence>MGKGRQKTPTGRHLSDHHDHHHHGGGGGGSSGGISSEESTERSDKVLLSSRSTSTSSSSSSPSCFGKVFVSLRRKCEMAALVFLYGLPLSAGGPLVDLFYGRRRSAEGVELETQTQIVLEIGRLVREERNFDVVEAMRKDVNKARRWFERWLRQPMHRKVKAENVSIPAGGGRGGGKAWLNVRVYTPEELVGSHVPLPVLLYFHGGGFVIGNLNTVEGWLTHVCHWSKCVVISVDYRLAPENPHPAAIEDAVSCFQWVVDHAEERGWDSSKIAVGGDSAGGSIAAVLAQQALARKFQVKPCFQLLLFPSTYLGPRRPGFKSIEEFGKEDYYTMPFKSMIYFRNAYLGPDKDGLDVTVSPLVAEDHVLRDLPPAYFGLCHFDVLRDEGREYARRLKESGVSVCLEEWRAHHGIIYLYRKVGYAKESLKGVASHLRRHMYPAKL</sequence>
<feature type="domain" description="Alpha/beta hydrolase fold-3" evidence="3">
    <location>
        <begin position="200"/>
        <end position="408"/>
    </location>
</feature>
<reference evidence="4 5" key="1">
    <citation type="submission" date="2018-07" db="EMBL/GenBank/DDBJ databases">
        <title>The complete nuclear genome of the prasinophyte Chloropicon primus (CCMP1205).</title>
        <authorList>
            <person name="Pombert J.-F."/>
            <person name="Otis C."/>
            <person name="Turmel M."/>
            <person name="Lemieux C."/>
        </authorList>
    </citation>
    <scope>NUCLEOTIDE SEQUENCE [LARGE SCALE GENOMIC DNA]</scope>
    <source>
        <strain evidence="4 5">CCMP1205</strain>
    </source>
</reference>
<dbReference type="PANTHER" id="PTHR48081">
    <property type="entry name" value="AB HYDROLASE SUPERFAMILY PROTEIN C4A8.06C"/>
    <property type="match status" value="1"/>
</dbReference>
<dbReference type="SUPFAM" id="SSF53474">
    <property type="entry name" value="alpha/beta-Hydrolases"/>
    <property type="match status" value="1"/>
</dbReference>
<evidence type="ECO:0000259" key="3">
    <source>
        <dbReference type="Pfam" id="PF07859"/>
    </source>
</evidence>
<evidence type="ECO:0000313" key="5">
    <source>
        <dbReference type="Proteomes" id="UP000316726"/>
    </source>
</evidence>
<evidence type="ECO:0000256" key="1">
    <source>
        <dbReference type="ARBA" id="ARBA00022801"/>
    </source>
</evidence>
<dbReference type="AlphaFoldDB" id="A0A5B8MUC6"/>
<feature type="compositionally biased region" description="Low complexity" evidence="2">
    <location>
        <begin position="49"/>
        <end position="63"/>
    </location>
</feature>
<dbReference type="InterPro" id="IPR029058">
    <property type="entry name" value="AB_hydrolase_fold"/>
</dbReference>
<name>A0A5B8MUC6_9CHLO</name>
<feature type="region of interest" description="Disordered" evidence="2">
    <location>
        <begin position="1"/>
        <end position="64"/>
    </location>
</feature>
<dbReference type="STRING" id="1764295.A0A5B8MUC6"/>
<dbReference type="GO" id="GO:0016787">
    <property type="term" value="F:hydrolase activity"/>
    <property type="evidence" value="ECO:0007669"/>
    <property type="project" value="UniProtKB-KW"/>
</dbReference>
<proteinExistence type="predicted"/>
<dbReference type="EMBL" id="CP031042">
    <property type="protein sequence ID" value="QDZ23040.1"/>
    <property type="molecule type" value="Genomic_DNA"/>
</dbReference>
<keyword evidence="5" id="KW-1185">Reference proteome</keyword>
<evidence type="ECO:0000256" key="2">
    <source>
        <dbReference type="SAM" id="MobiDB-lite"/>
    </source>
</evidence>
<organism evidence="4 5">
    <name type="scientific">Chloropicon primus</name>
    <dbReference type="NCBI Taxonomy" id="1764295"/>
    <lineage>
        <taxon>Eukaryota</taxon>
        <taxon>Viridiplantae</taxon>
        <taxon>Chlorophyta</taxon>
        <taxon>Chloropicophyceae</taxon>
        <taxon>Chloropicales</taxon>
        <taxon>Chloropicaceae</taxon>
        <taxon>Chloropicon</taxon>
    </lineage>
</organism>